<feature type="transmembrane region" description="Helical" evidence="1">
    <location>
        <begin position="67"/>
        <end position="84"/>
    </location>
</feature>
<reference evidence="2" key="1">
    <citation type="submission" date="2022-03" db="EMBL/GenBank/DDBJ databases">
        <title>De novo assembled genomes of Belliella spp. (Cyclobacteriaceae) strains.</title>
        <authorList>
            <person name="Szabo A."/>
            <person name="Korponai K."/>
            <person name="Felfoldi T."/>
        </authorList>
    </citation>
    <scope>NUCLEOTIDE SEQUENCE</scope>
    <source>
        <strain evidence="2">DSM 107340</strain>
    </source>
</reference>
<evidence type="ECO:0000313" key="3">
    <source>
        <dbReference type="Proteomes" id="UP001165488"/>
    </source>
</evidence>
<dbReference type="EMBL" id="JAKZGS010000004">
    <property type="protein sequence ID" value="MCH7397742.1"/>
    <property type="molecule type" value="Genomic_DNA"/>
</dbReference>
<dbReference type="RefSeq" id="WP_241274254.1">
    <property type="nucleotide sequence ID" value="NZ_JAKZGS010000004.1"/>
</dbReference>
<keyword evidence="3" id="KW-1185">Reference proteome</keyword>
<keyword evidence="1" id="KW-0812">Transmembrane</keyword>
<feature type="transmembrane region" description="Helical" evidence="1">
    <location>
        <begin position="7"/>
        <end position="26"/>
    </location>
</feature>
<accession>A0ABS9UM88</accession>
<feature type="transmembrane region" description="Helical" evidence="1">
    <location>
        <begin position="38"/>
        <end position="55"/>
    </location>
</feature>
<organism evidence="2 3">
    <name type="scientific">Belliella calami</name>
    <dbReference type="NCBI Taxonomy" id="2923436"/>
    <lineage>
        <taxon>Bacteria</taxon>
        <taxon>Pseudomonadati</taxon>
        <taxon>Bacteroidota</taxon>
        <taxon>Cytophagia</taxon>
        <taxon>Cytophagales</taxon>
        <taxon>Cyclobacteriaceae</taxon>
        <taxon>Belliella</taxon>
    </lineage>
</organism>
<dbReference type="Proteomes" id="UP001165488">
    <property type="component" value="Unassembled WGS sequence"/>
</dbReference>
<keyword evidence="1" id="KW-0472">Membrane</keyword>
<name>A0ABS9UM88_9BACT</name>
<keyword evidence="1" id="KW-1133">Transmembrane helix</keyword>
<sequence>MNKKKVPAIIIFLVCVTIPILTLSLFPTPCGYGLCLLVYYPIIFLIGGIGAWTYYKFSDKIKFSKTTFLLIILLLDFALLTYFYPKGEYFPTNQIRIARQVSSNYYNLQPVDIFKATEERNFLMITALYHKFNLPTETYSVRYCFIDTNGSCDTIHKEFNYFIYDKMVVTNNSDFHYDLDLKEGSFTFTDTVGNQDFTFKVGYPDFGKYRKDFTNSSSDLSDKGERITGLVKDIETLRVIVDETQPKFEYGFTRLFEKYLSLTK</sequence>
<protein>
    <recommendedName>
        <fullName evidence="4">DUF4105 domain-containing protein</fullName>
    </recommendedName>
</protein>
<evidence type="ECO:0000313" key="2">
    <source>
        <dbReference type="EMBL" id="MCH7397742.1"/>
    </source>
</evidence>
<evidence type="ECO:0000256" key="1">
    <source>
        <dbReference type="SAM" id="Phobius"/>
    </source>
</evidence>
<proteinExistence type="predicted"/>
<comment type="caution">
    <text evidence="2">The sequence shown here is derived from an EMBL/GenBank/DDBJ whole genome shotgun (WGS) entry which is preliminary data.</text>
</comment>
<gene>
    <name evidence="2" type="ORF">MM236_07075</name>
</gene>
<evidence type="ECO:0008006" key="4">
    <source>
        <dbReference type="Google" id="ProtNLM"/>
    </source>
</evidence>